<protein>
    <recommendedName>
        <fullName evidence="3">ABM domain-containing protein</fullName>
    </recommendedName>
</protein>
<sequence length="195" mass="21584">MSADPPCLEVAWAPSTDAYRENRAHSIQAALDVFKECNGFIKVYDAWKTLGHHEAVQKDPILYPKLGEAVMKFWSGSPHMLHVQPTSEPYASFSAPVTELAFVTLKPNQSKERLENLADKLIKGIPANEETGLVSALWGSVVEHDKMVALILGWNSVEAHERFVTTDLGTIRLLDQIREIADIAGSHSALHENTV</sequence>
<reference evidence="1 2" key="1">
    <citation type="journal article" date="2012" name="Proc. Natl. Acad. Sci. U.S.A.">
        <title>Comparative genomics of Ceriporiopsis subvermispora and Phanerochaete chrysosporium provide insight into selective ligninolysis.</title>
        <authorList>
            <person name="Fernandez-Fueyo E."/>
            <person name="Ruiz-Duenas F.J."/>
            <person name="Ferreira P."/>
            <person name="Floudas D."/>
            <person name="Hibbett D.S."/>
            <person name="Canessa P."/>
            <person name="Larrondo L.F."/>
            <person name="James T.Y."/>
            <person name="Seelenfreund D."/>
            <person name="Lobos S."/>
            <person name="Polanco R."/>
            <person name="Tello M."/>
            <person name="Honda Y."/>
            <person name="Watanabe T."/>
            <person name="Watanabe T."/>
            <person name="Ryu J.S."/>
            <person name="Kubicek C.P."/>
            <person name="Schmoll M."/>
            <person name="Gaskell J."/>
            <person name="Hammel K.E."/>
            <person name="St John F.J."/>
            <person name="Vanden Wymelenberg A."/>
            <person name="Sabat G."/>
            <person name="Splinter BonDurant S."/>
            <person name="Syed K."/>
            <person name="Yadav J.S."/>
            <person name="Doddapaneni H."/>
            <person name="Subramanian V."/>
            <person name="Lavin J.L."/>
            <person name="Oguiza J.A."/>
            <person name="Perez G."/>
            <person name="Pisabarro A.G."/>
            <person name="Ramirez L."/>
            <person name="Santoyo F."/>
            <person name="Master E."/>
            <person name="Coutinho P.M."/>
            <person name="Henrissat B."/>
            <person name="Lombard V."/>
            <person name="Magnuson J.K."/>
            <person name="Kuees U."/>
            <person name="Hori C."/>
            <person name="Igarashi K."/>
            <person name="Samejima M."/>
            <person name="Held B.W."/>
            <person name="Barry K.W."/>
            <person name="LaButti K.M."/>
            <person name="Lapidus A."/>
            <person name="Lindquist E.A."/>
            <person name="Lucas S.M."/>
            <person name="Riley R."/>
            <person name="Salamov A.A."/>
            <person name="Hoffmeister D."/>
            <person name="Schwenk D."/>
            <person name="Hadar Y."/>
            <person name="Yarden O."/>
            <person name="de Vries R.P."/>
            <person name="Wiebenga A."/>
            <person name="Stenlid J."/>
            <person name="Eastwood D."/>
            <person name="Grigoriev I.V."/>
            <person name="Berka R.M."/>
            <person name="Blanchette R.A."/>
            <person name="Kersten P."/>
            <person name="Martinez A.T."/>
            <person name="Vicuna R."/>
            <person name="Cullen D."/>
        </authorList>
    </citation>
    <scope>NUCLEOTIDE SEQUENCE [LARGE SCALE GENOMIC DNA]</scope>
    <source>
        <strain evidence="1 2">B</strain>
    </source>
</reference>
<gene>
    <name evidence="1" type="ORF">CERSUDRAFT_99188</name>
</gene>
<dbReference type="STRING" id="914234.M2Q7J9"/>
<organism evidence="1 2">
    <name type="scientific">Ceriporiopsis subvermispora (strain B)</name>
    <name type="common">White-rot fungus</name>
    <name type="synonym">Gelatoporia subvermispora</name>
    <dbReference type="NCBI Taxonomy" id="914234"/>
    <lineage>
        <taxon>Eukaryota</taxon>
        <taxon>Fungi</taxon>
        <taxon>Dikarya</taxon>
        <taxon>Basidiomycota</taxon>
        <taxon>Agaricomycotina</taxon>
        <taxon>Agaricomycetes</taxon>
        <taxon>Polyporales</taxon>
        <taxon>Gelatoporiaceae</taxon>
        <taxon>Gelatoporia</taxon>
    </lineage>
</organism>
<proteinExistence type="predicted"/>
<evidence type="ECO:0000313" key="1">
    <source>
        <dbReference type="EMBL" id="EMD32813.1"/>
    </source>
</evidence>
<dbReference type="EMBL" id="KB445809">
    <property type="protein sequence ID" value="EMD32813.1"/>
    <property type="molecule type" value="Genomic_DNA"/>
</dbReference>
<dbReference type="Gene3D" id="3.30.70.100">
    <property type="match status" value="1"/>
</dbReference>
<accession>M2Q7J9</accession>
<evidence type="ECO:0008006" key="3">
    <source>
        <dbReference type="Google" id="ProtNLM"/>
    </source>
</evidence>
<evidence type="ECO:0000313" key="2">
    <source>
        <dbReference type="Proteomes" id="UP000016930"/>
    </source>
</evidence>
<dbReference type="AlphaFoldDB" id="M2Q7J9"/>
<dbReference type="OrthoDB" id="3830579at2759"/>
<keyword evidence="2" id="KW-1185">Reference proteome</keyword>
<dbReference type="HOGENOM" id="CLU_081631_3_1_1"/>
<name>M2Q7J9_CERS8</name>
<dbReference type="Proteomes" id="UP000016930">
    <property type="component" value="Unassembled WGS sequence"/>
</dbReference>